<dbReference type="GO" id="GO:0051287">
    <property type="term" value="F:NAD binding"/>
    <property type="evidence" value="ECO:0007669"/>
    <property type="project" value="InterPro"/>
</dbReference>
<organism evidence="8 9">
    <name type="scientific">Conoideocrella luteorostrata</name>
    <dbReference type="NCBI Taxonomy" id="1105319"/>
    <lineage>
        <taxon>Eukaryota</taxon>
        <taxon>Fungi</taxon>
        <taxon>Dikarya</taxon>
        <taxon>Ascomycota</taxon>
        <taxon>Pezizomycotina</taxon>
        <taxon>Sordariomycetes</taxon>
        <taxon>Hypocreomycetidae</taxon>
        <taxon>Hypocreales</taxon>
        <taxon>Clavicipitaceae</taxon>
        <taxon>Conoideocrella</taxon>
    </lineage>
</organism>
<comment type="caution">
    <text evidence="8">The sequence shown here is derived from an EMBL/GenBank/DDBJ whole genome shotgun (WGS) entry which is preliminary data.</text>
</comment>
<accession>A0AAJ0CX30</accession>
<protein>
    <recommendedName>
        <fullName evidence="10">Glycerate dehydrogenase</fullName>
    </recommendedName>
</protein>
<dbReference type="PANTHER" id="PTHR42789">
    <property type="entry name" value="D-ISOMER SPECIFIC 2-HYDROXYACID DEHYDROGENASE FAMILY PROTEIN (AFU_ORTHOLOGUE AFUA_6G10090)"/>
    <property type="match status" value="1"/>
</dbReference>
<evidence type="ECO:0000256" key="1">
    <source>
        <dbReference type="ARBA" id="ARBA00005854"/>
    </source>
</evidence>
<keyword evidence="9" id="KW-1185">Reference proteome</keyword>
<dbReference type="PROSITE" id="PS00671">
    <property type="entry name" value="D_2_HYDROXYACID_DH_3"/>
    <property type="match status" value="1"/>
</dbReference>
<dbReference type="SUPFAM" id="SSF51735">
    <property type="entry name" value="NAD(P)-binding Rossmann-fold domains"/>
    <property type="match status" value="1"/>
</dbReference>
<reference evidence="8" key="1">
    <citation type="submission" date="2023-06" db="EMBL/GenBank/DDBJ databases">
        <title>Conoideocrella luteorostrata (Hypocreales: Clavicipitaceae), a potential biocontrol fungus for elongate hemlock scale in United States Christmas tree production areas.</title>
        <authorList>
            <person name="Barrett H."/>
            <person name="Lovett B."/>
            <person name="Macias A.M."/>
            <person name="Stajich J.E."/>
            <person name="Kasson M.T."/>
        </authorList>
    </citation>
    <scope>NUCLEOTIDE SEQUENCE</scope>
    <source>
        <strain evidence="8">ARSEF 14590</strain>
    </source>
</reference>
<dbReference type="InterPro" id="IPR050857">
    <property type="entry name" value="D-2-hydroxyacid_DH"/>
</dbReference>
<feature type="domain" description="D-isomer specific 2-hydroxyacid dehydrogenase NAD-binding" evidence="7">
    <location>
        <begin position="175"/>
        <end position="371"/>
    </location>
</feature>
<dbReference type="Proteomes" id="UP001251528">
    <property type="component" value="Unassembled WGS sequence"/>
</dbReference>
<dbReference type="SUPFAM" id="SSF52283">
    <property type="entry name" value="Formate/glycerate dehydrogenase catalytic domain-like"/>
    <property type="match status" value="1"/>
</dbReference>
<dbReference type="Pfam" id="PF02826">
    <property type="entry name" value="2-Hacid_dh_C"/>
    <property type="match status" value="1"/>
</dbReference>
<dbReference type="InterPro" id="IPR036291">
    <property type="entry name" value="NAD(P)-bd_dom_sf"/>
</dbReference>
<name>A0AAJ0CX30_9HYPO</name>
<dbReference type="InterPro" id="IPR029753">
    <property type="entry name" value="D-isomer_DH_CS"/>
</dbReference>
<feature type="compositionally biased region" description="Basic and acidic residues" evidence="5">
    <location>
        <begin position="143"/>
        <end position="164"/>
    </location>
</feature>
<feature type="domain" description="D-isomer specific 2-hydroxyacid dehydrogenase catalytic" evidence="6">
    <location>
        <begin position="70"/>
        <end position="401"/>
    </location>
</feature>
<evidence type="ECO:0000256" key="4">
    <source>
        <dbReference type="RuleBase" id="RU003719"/>
    </source>
</evidence>
<evidence type="ECO:0000259" key="7">
    <source>
        <dbReference type="Pfam" id="PF02826"/>
    </source>
</evidence>
<evidence type="ECO:0000256" key="2">
    <source>
        <dbReference type="ARBA" id="ARBA00023002"/>
    </source>
</evidence>
<feature type="region of interest" description="Disordered" evidence="5">
    <location>
        <begin position="142"/>
        <end position="169"/>
    </location>
</feature>
<dbReference type="PANTHER" id="PTHR42789:SF1">
    <property type="entry name" value="D-ISOMER SPECIFIC 2-HYDROXYACID DEHYDROGENASE FAMILY PROTEIN (AFU_ORTHOLOGUE AFUA_6G10090)"/>
    <property type="match status" value="1"/>
</dbReference>
<sequence length="403" mass="44145">MLAARSNFVGRTVRSRAHQLTSGSRQQYADSASSPLPSLAILDDYLSISIPHFEHLPKSDISISVFKSPLPQRTAQQRAALVEKLKPFQAISTMRERTPFPASLLRELPNLELLLCTGTQFETFDLDEAKKLGIAVVAAPGRGRSDRNNSTADKKNSPGQDIRKGGNHPTTHHTLAMILALARNIADGDAAIKSGGWQTSMAMGLPGKTIGVVGMGRLGASVARASILALGMKVVCWSANLTQEKADEVAAALKLPTEDEHGDKTFRVVSKEELFKTADVITLHYVLSERSRNLVSKKELDMMKDTALLVNSSRGPLINESDLLDAAESGRIRAIGLDTFEYEPLPADSPWRSGRWGKDGRSNVLLTPHMGYVEEGLMNNWYAETAENVERWLAKEDVLHRLV</sequence>
<keyword evidence="2 4" id="KW-0560">Oxidoreductase</keyword>
<dbReference type="AlphaFoldDB" id="A0AAJ0CX30"/>
<keyword evidence="3" id="KW-0520">NAD</keyword>
<dbReference type="CDD" id="cd12169">
    <property type="entry name" value="PGDH_like_1"/>
    <property type="match status" value="1"/>
</dbReference>
<dbReference type="Pfam" id="PF00389">
    <property type="entry name" value="2-Hacid_dh"/>
    <property type="match status" value="1"/>
</dbReference>
<evidence type="ECO:0000259" key="6">
    <source>
        <dbReference type="Pfam" id="PF00389"/>
    </source>
</evidence>
<evidence type="ECO:0000313" key="8">
    <source>
        <dbReference type="EMBL" id="KAK2608679.1"/>
    </source>
</evidence>
<evidence type="ECO:0000313" key="9">
    <source>
        <dbReference type="Proteomes" id="UP001251528"/>
    </source>
</evidence>
<dbReference type="Gene3D" id="3.40.50.720">
    <property type="entry name" value="NAD(P)-binding Rossmann-like Domain"/>
    <property type="match status" value="2"/>
</dbReference>
<dbReference type="GO" id="GO:0016616">
    <property type="term" value="F:oxidoreductase activity, acting on the CH-OH group of donors, NAD or NADP as acceptor"/>
    <property type="evidence" value="ECO:0007669"/>
    <property type="project" value="InterPro"/>
</dbReference>
<dbReference type="EMBL" id="JASWJB010000034">
    <property type="protein sequence ID" value="KAK2608679.1"/>
    <property type="molecule type" value="Genomic_DNA"/>
</dbReference>
<comment type="similarity">
    <text evidence="1 4">Belongs to the D-isomer specific 2-hydroxyacid dehydrogenase family.</text>
</comment>
<evidence type="ECO:0000256" key="5">
    <source>
        <dbReference type="SAM" id="MobiDB-lite"/>
    </source>
</evidence>
<dbReference type="InterPro" id="IPR006139">
    <property type="entry name" value="D-isomer_2_OHA_DH_cat_dom"/>
</dbReference>
<evidence type="ECO:0000256" key="3">
    <source>
        <dbReference type="ARBA" id="ARBA00023027"/>
    </source>
</evidence>
<proteinExistence type="inferred from homology"/>
<dbReference type="InterPro" id="IPR006140">
    <property type="entry name" value="D-isomer_DH_NAD-bd"/>
</dbReference>
<gene>
    <name evidence="8" type="ORF">QQS21_002790</name>
</gene>
<evidence type="ECO:0008006" key="10">
    <source>
        <dbReference type="Google" id="ProtNLM"/>
    </source>
</evidence>